<dbReference type="PANTHER" id="PTHR12436">
    <property type="entry name" value="80 KDA MCM3-ASSOCIATED PROTEIN"/>
    <property type="match status" value="1"/>
</dbReference>
<dbReference type="InterPro" id="IPR045107">
    <property type="entry name" value="SAC3/GANP/THP3"/>
</dbReference>
<dbReference type="Pfam" id="PF03399">
    <property type="entry name" value="SAC3_GANP"/>
    <property type="match status" value="1"/>
</dbReference>
<feature type="compositionally biased region" description="Basic and acidic residues" evidence="1">
    <location>
        <begin position="1488"/>
        <end position="1504"/>
    </location>
</feature>
<feature type="region of interest" description="Disordered" evidence="1">
    <location>
        <begin position="542"/>
        <end position="587"/>
    </location>
</feature>
<protein>
    <recommendedName>
        <fullName evidence="2">SAC3/GANP/THP3 conserved domain-containing protein</fullName>
    </recommendedName>
</protein>
<sequence length="1504" mass="159007">MFGGGGGNNPFAGGGNPPQSPFGQNNPPQSPFGQGAPAFGTSTPFGSAPAPAPAFGASSFGPASSTPFGGGAASSPSGFAAASTAFGGGSAFGGSPAPAPAFGSSSAFGATTPFGGGGSSPSSSGFAKASSTFGAFGGSPAPAPAFGSASAFGGGGTFGGAAPAPSPFGGAAAAKPSIFGGGGSPQTKKGKKKQLSAAANPFAPAGGGSAPFGGAAAAPAPSPFGGGGGSTFGGAAAPAPAFTFGNAPAAAATNPFAPAAPAPARGRTAERGKGRGRGRGASASPDDGGRGRGRGRGKGGTTSASPDDGRGRGRGRGKGGAKGTQRVYCVKVQPITQDVDDAKLEQLFKGTGCAPQSVRALGTYGYGNYAMRRDADAACQALSGQDLGAGAVYCTVKEKQAPKTQEAPAPAPARTGTGQGADAPAPAQHADKVWTRAPAAPQPRLDTGAASRFVKGQIGGQARRDDKARAATTLRVTKGCPKDEIGLKSVCESFGGVSSVSIEGDVGVVVFKDADGCKLAQEQLHGIDAFMAGTVECSVGAPVPQKKKKAPPKTPNPSLAARNAERFAAPPRRTSRSPPPAPVPAPDGTDLVGTCLQFCPTAEIEERVGFKELDAFEKPEGFEQMDNETLIEACKATALKKYKRSDAGSIQAKPEIVRPVHVLLKAFEHLRDNVIERATGTLEDAMARYLFLWDRFRAIRKDFILQNYTTGGLVGLEAIRVFEGVARYLVGIEKELQHHAEWREGIAHGKQNAESLSETLSALVAFYDAARCKPNSTELLENEAEFTQYWLVYFLDQEEGSEAAHMLNRIALERPELYMTEEIQRAAGIRKARLDKNWARFFAVVREAPYLIRCLIVAQYADSMRDDALQVLSRSIQRSEPYAARDLALSLGLSVVDCRRRVVDWGGGIDDKGNVLFQKPASFDEEAFDATAFADESVEPLFGEESVTTAVRGDPEALMRAQQAARERKRVAEERAAAERLQREAEERQRQALAEERRRAAQEAQKREQERAAREAQQKAEAERIERERAEALQKARAEAEREERERVEREAKIAAEKEAKRQAWLKKEQQKLEDERKRREAAEIERRQRLERERREEALRLERERLAELEEEKRDQVRCEKAARHEYSMLFLRFKRRCALRKAARARAKVLAAGLYLKRWRRAAAQRRGARKRYFRALGSLEAAPAPIAEAAAVPPMLSFASLARAARAAPSLLAEQVARLTRPPLDVRGAFAGSAGRVVLGVVGAVDDPLYEAVLACLEKGLASQKRRRSDAPVVALRKDGVGCCALLVACSLAHGRAAASNASAAAADAGAVPVCVLHDGAVPEPLVAALAPETRATACGGARDPKLVDILRHCLNFLGEASKPPPPPLLLQAPEPVRVPDASQAKRARRALTLAKYANTPEPPPPKRARVNKALSDAKAASDRLDALLRGALAPSPPTYKPLPPPAPAPHHYYLKRIEASAGWKAAKEHDHYAALDQSDDDTGYDLRDGTHVERHVGSPR</sequence>
<dbReference type="SUPFAM" id="SSF54928">
    <property type="entry name" value="RNA-binding domain, RBD"/>
    <property type="match status" value="1"/>
</dbReference>
<feature type="region of interest" description="Disordered" evidence="1">
    <location>
        <begin position="172"/>
        <end position="324"/>
    </location>
</feature>
<feature type="region of interest" description="Disordered" evidence="1">
    <location>
        <begin position="980"/>
        <end position="1027"/>
    </location>
</feature>
<dbReference type="PANTHER" id="PTHR12436:SF3">
    <property type="entry name" value="GERMINAL-CENTER ASSOCIATED NUCLEAR PROTEIN"/>
    <property type="match status" value="1"/>
</dbReference>
<dbReference type="OrthoDB" id="264795at2759"/>
<accession>A0A8J2SPQ1</accession>
<dbReference type="EMBL" id="CAKKNE010000003">
    <property type="protein sequence ID" value="CAH0371112.1"/>
    <property type="molecule type" value="Genomic_DNA"/>
</dbReference>
<keyword evidence="4" id="KW-1185">Reference proteome</keyword>
<feature type="compositionally biased region" description="Low complexity" evidence="1">
    <location>
        <begin position="41"/>
        <end position="79"/>
    </location>
</feature>
<proteinExistence type="predicted"/>
<comment type="caution">
    <text evidence="3">The sequence shown here is derived from an EMBL/GenBank/DDBJ whole genome shotgun (WGS) entry which is preliminary data.</text>
</comment>
<feature type="region of interest" description="Disordered" evidence="1">
    <location>
        <begin position="400"/>
        <end position="427"/>
    </location>
</feature>
<dbReference type="GO" id="GO:0006406">
    <property type="term" value="P:mRNA export from nucleus"/>
    <property type="evidence" value="ECO:0007669"/>
    <property type="project" value="TreeGrafter"/>
</dbReference>
<organism evidence="3 4">
    <name type="scientific">Pelagomonas calceolata</name>
    <dbReference type="NCBI Taxonomy" id="35677"/>
    <lineage>
        <taxon>Eukaryota</taxon>
        <taxon>Sar</taxon>
        <taxon>Stramenopiles</taxon>
        <taxon>Ochrophyta</taxon>
        <taxon>Pelagophyceae</taxon>
        <taxon>Pelagomonadales</taxon>
        <taxon>Pelagomonadaceae</taxon>
        <taxon>Pelagomonas</taxon>
    </lineage>
</organism>
<dbReference type="Gene3D" id="1.25.40.990">
    <property type="match status" value="1"/>
</dbReference>
<evidence type="ECO:0000313" key="3">
    <source>
        <dbReference type="EMBL" id="CAH0371112.1"/>
    </source>
</evidence>
<dbReference type="GO" id="GO:0005737">
    <property type="term" value="C:cytoplasm"/>
    <property type="evidence" value="ECO:0007669"/>
    <property type="project" value="TreeGrafter"/>
</dbReference>
<feature type="compositionally biased region" description="Low complexity" evidence="1">
    <location>
        <begin position="233"/>
        <end position="266"/>
    </location>
</feature>
<evidence type="ECO:0000256" key="1">
    <source>
        <dbReference type="SAM" id="MobiDB-lite"/>
    </source>
</evidence>
<dbReference type="InterPro" id="IPR035979">
    <property type="entry name" value="RBD_domain_sf"/>
</dbReference>
<feature type="region of interest" description="Disordered" evidence="1">
    <location>
        <begin position="1"/>
        <end position="79"/>
    </location>
</feature>
<feature type="domain" description="SAC3/GANP/THP3 conserved" evidence="2">
    <location>
        <begin position="598"/>
        <end position="894"/>
    </location>
</feature>
<name>A0A8J2SPQ1_9STRA</name>
<dbReference type="InterPro" id="IPR005062">
    <property type="entry name" value="SAC3/GANP/THP3_conserved"/>
</dbReference>
<dbReference type="GO" id="GO:0003676">
    <property type="term" value="F:nucleic acid binding"/>
    <property type="evidence" value="ECO:0007669"/>
    <property type="project" value="InterPro"/>
</dbReference>
<reference evidence="3" key="1">
    <citation type="submission" date="2021-11" db="EMBL/GenBank/DDBJ databases">
        <authorList>
            <consortium name="Genoscope - CEA"/>
            <person name="William W."/>
        </authorList>
    </citation>
    <scope>NUCLEOTIDE SEQUENCE</scope>
</reference>
<gene>
    <name evidence="3" type="ORF">PECAL_3P10380</name>
</gene>
<dbReference type="GO" id="GO:0070390">
    <property type="term" value="C:transcription export complex 2"/>
    <property type="evidence" value="ECO:0007669"/>
    <property type="project" value="TreeGrafter"/>
</dbReference>
<dbReference type="Proteomes" id="UP000789595">
    <property type="component" value="Unassembled WGS sequence"/>
</dbReference>
<evidence type="ECO:0000313" key="4">
    <source>
        <dbReference type="Proteomes" id="UP000789595"/>
    </source>
</evidence>
<evidence type="ECO:0000259" key="2">
    <source>
        <dbReference type="Pfam" id="PF03399"/>
    </source>
</evidence>
<feature type="region of interest" description="Disordered" evidence="1">
    <location>
        <begin position="1478"/>
        <end position="1504"/>
    </location>
</feature>
<feature type="compositionally biased region" description="Gly residues" evidence="1">
    <location>
        <begin position="1"/>
        <end position="16"/>
    </location>
</feature>